<protein>
    <submittedName>
        <fullName evidence="2">Tropomodulin-4</fullName>
    </submittedName>
</protein>
<evidence type="ECO:0000256" key="1">
    <source>
        <dbReference type="SAM" id="MobiDB-lite"/>
    </source>
</evidence>
<name>A0A4D9EBZ9_9SAUR</name>
<feature type="region of interest" description="Disordered" evidence="1">
    <location>
        <begin position="1"/>
        <end position="153"/>
    </location>
</feature>
<gene>
    <name evidence="2" type="ORF">DR999_PMT09594</name>
</gene>
<proteinExistence type="predicted"/>
<feature type="compositionally biased region" description="Low complexity" evidence="1">
    <location>
        <begin position="15"/>
        <end position="24"/>
    </location>
</feature>
<reference evidence="2 3" key="1">
    <citation type="submission" date="2019-04" db="EMBL/GenBank/DDBJ databases">
        <title>Draft genome of the big-headed turtle Platysternon megacephalum.</title>
        <authorList>
            <person name="Gong S."/>
        </authorList>
    </citation>
    <scope>NUCLEOTIDE SEQUENCE [LARGE SCALE GENOMIC DNA]</scope>
    <source>
        <strain evidence="2">DO16091913</strain>
        <tissue evidence="2">Muscle</tissue>
    </source>
</reference>
<reference evidence="2 3" key="2">
    <citation type="submission" date="2019-04" db="EMBL/GenBank/DDBJ databases">
        <title>The genome sequence of big-headed turtle.</title>
        <authorList>
            <person name="Gong S."/>
        </authorList>
    </citation>
    <scope>NUCLEOTIDE SEQUENCE [LARGE SCALE GENOMIC DNA]</scope>
    <source>
        <strain evidence="2">DO16091913</strain>
        <tissue evidence="2">Muscle</tissue>
    </source>
</reference>
<dbReference type="Proteomes" id="UP000297703">
    <property type="component" value="Unassembled WGS sequence"/>
</dbReference>
<organism evidence="2 3">
    <name type="scientific">Platysternon megacephalum</name>
    <name type="common">big-headed turtle</name>
    <dbReference type="NCBI Taxonomy" id="55544"/>
    <lineage>
        <taxon>Eukaryota</taxon>
        <taxon>Metazoa</taxon>
        <taxon>Chordata</taxon>
        <taxon>Craniata</taxon>
        <taxon>Vertebrata</taxon>
        <taxon>Euteleostomi</taxon>
        <taxon>Archelosauria</taxon>
        <taxon>Testudinata</taxon>
        <taxon>Testudines</taxon>
        <taxon>Cryptodira</taxon>
        <taxon>Durocryptodira</taxon>
        <taxon>Testudinoidea</taxon>
        <taxon>Platysternidae</taxon>
        <taxon>Platysternon</taxon>
    </lineage>
</organism>
<dbReference type="EMBL" id="QXTE01000082">
    <property type="protein sequence ID" value="TFK07546.1"/>
    <property type="molecule type" value="Genomic_DNA"/>
</dbReference>
<evidence type="ECO:0000313" key="3">
    <source>
        <dbReference type="Proteomes" id="UP000297703"/>
    </source>
</evidence>
<dbReference type="AlphaFoldDB" id="A0A4D9EBZ9"/>
<accession>A0A4D9EBZ9</accession>
<keyword evidence="3" id="KW-1185">Reference proteome</keyword>
<comment type="caution">
    <text evidence="2">The sequence shown here is derived from an EMBL/GenBank/DDBJ whole genome shotgun (WGS) entry which is preliminary data.</text>
</comment>
<evidence type="ECO:0000313" key="2">
    <source>
        <dbReference type="EMBL" id="TFK07546.1"/>
    </source>
</evidence>
<sequence>MGSRWQGQAPAVPGRTRPTSRTSTCPLNPTTNYTRRHSPQESAPCAPQAENKHRGAPPRRGKTETRPQLSRASDSHPEGGETPPQGPASLGKSFPTPPGCSGRFLAPPATRVALAPVSVFARTQQHRPPREPGRAQEEEEPGPGLASQRQDPG</sequence>